<evidence type="ECO:0000313" key="1">
    <source>
        <dbReference type="EMBL" id="EMJ96772.1"/>
    </source>
</evidence>
<dbReference type="OrthoDB" id="369673at2"/>
<name>M6CY10_9LEPT</name>
<dbReference type="PANTHER" id="PTHR35336:SF5">
    <property type="entry name" value="ADENOSYLCOBINAMIDE AMIDOHYDROLASE"/>
    <property type="match status" value="1"/>
</dbReference>
<dbReference type="PANTHER" id="PTHR35336">
    <property type="entry name" value="ADENOSYLCOBINAMIDE AMIDOHYDROLASE"/>
    <property type="match status" value="1"/>
</dbReference>
<keyword evidence="1" id="KW-0378">Hydrolase</keyword>
<reference evidence="1 2" key="1">
    <citation type="submission" date="2013-01" db="EMBL/GenBank/DDBJ databases">
        <authorList>
            <person name="Harkins D.M."/>
            <person name="Durkin A.S."/>
            <person name="Brinkac L.M."/>
            <person name="Haft D.H."/>
            <person name="Selengut J.D."/>
            <person name="Sanka R."/>
            <person name="DePew J."/>
            <person name="Purushe J."/>
            <person name="Galloway R.L."/>
            <person name="Vinetz J.M."/>
            <person name="Sutton G.G."/>
            <person name="Nierman W.C."/>
            <person name="Fouts D.E."/>
        </authorList>
    </citation>
    <scope>NUCLEOTIDE SEQUENCE [LARGE SCALE GENOMIC DNA]</scope>
    <source>
        <strain evidence="1 2">79601</strain>
    </source>
</reference>
<dbReference type="Proteomes" id="UP000011988">
    <property type="component" value="Unassembled WGS sequence"/>
</dbReference>
<organism evidence="1 2">
    <name type="scientific">Leptospira alstonii serovar Sichuan str. 79601</name>
    <dbReference type="NCBI Taxonomy" id="1218565"/>
    <lineage>
        <taxon>Bacteria</taxon>
        <taxon>Pseudomonadati</taxon>
        <taxon>Spirochaetota</taxon>
        <taxon>Spirochaetia</taxon>
        <taxon>Leptospirales</taxon>
        <taxon>Leptospiraceae</taxon>
        <taxon>Leptospira</taxon>
    </lineage>
</organism>
<dbReference type="AlphaFoldDB" id="M6CY10"/>
<dbReference type="PATRIC" id="fig|1218565.3.peg.939"/>
<dbReference type="InterPro" id="IPR052209">
    <property type="entry name" value="CbiZ"/>
</dbReference>
<evidence type="ECO:0000313" key="2">
    <source>
        <dbReference type="Proteomes" id="UP000011988"/>
    </source>
</evidence>
<protein>
    <submittedName>
        <fullName evidence="1">Adenosylcobinamide amidohydrolase</fullName>
    </submittedName>
</protein>
<dbReference type="InterPro" id="IPR002808">
    <property type="entry name" value="AdoCbi_amidolase"/>
</dbReference>
<accession>M6CY10</accession>
<gene>
    <name evidence="1" type="ORF">LEP1GSC194_4316</name>
</gene>
<dbReference type="EMBL" id="ANIK01000016">
    <property type="protein sequence ID" value="EMJ96772.1"/>
    <property type="molecule type" value="Genomic_DNA"/>
</dbReference>
<sequence length="232" mass="25674">MIHAPCVKIDSVSWLAAHFEEPHNVLSWAIIGGGWREEVDCVLWHRVRDEDLTPDIDPIDYFRKRLLQKEESRNVVGFLTSVCLENYSEVILQKEDIRIRSIVTAGLGNSVRIGDIPFQPKAYGTINILVQCSAPLNLSASLEAVSLIAEARTLAVLEAEISSQAGRKLATGTGTDCIAFASPSRYPELRYTGKHTLLGHLIGKAVHESVAQGIANWKENESIRKSVKSENE</sequence>
<proteinExistence type="predicted"/>
<comment type="caution">
    <text evidence="1">The sequence shown here is derived from an EMBL/GenBank/DDBJ whole genome shotgun (WGS) entry which is preliminary data.</text>
</comment>
<dbReference type="RefSeq" id="WP_020772511.1">
    <property type="nucleotide sequence ID" value="NZ_ANIK01000016.1"/>
</dbReference>
<dbReference type="Pfam" id="PF01955">
    <property type="entry name" value="CbiZ"/>
    <property type="match status" value="1"/>
</dbReference>
<dbReference type="GO" id="GO:0016787">
    <property type="term" value="F:hydrolase activity"/>
    <property type="evidence" value="ECO:0007669"/>
    <property type="project" value="UniProtKB-KW"/>
</dbReference>